<keyword evidence="8" id="KW-0378">Hydrolase</keyword>
<dbReference type="FunFam" id="3.10.50.10:FF:000001">
    <property type="entry name" value="Chitinase 3-like 1"/>
    <property type="match status" value="2"/>
</dbReference>
<dbReference type="FunFam" id="3.20.20.80:FF:000081">
    <property type="entry name" value="Chitinase 1"/>
    <property type="match status" value="1"/>
</dbReference>
<evidence type="ECO:0000256" key="8">
    <source>
        <dbReference type="ARBA" id="ARBA00022801"/>
    </source>
</evidence>
<dbReference type="PROSITE" id="PS50940">
    <property type="entry name" value="CHIT_BIND_II"/>
    <property type="match status" value="1"/>
</dbReference>
<organism evidence="17 18">
    <name type="scientific">Lates japonicus</name>
    <name type="common">Japanese lates</name>
    <dbReference type="NCBI Taxonomy" id="270547"/>
    <lineage>
        <taxon>Eukaryota</taxon>
        <taxon>Metazoa</taxon>
        <taxon>Chordata</taxon>
        <taxon>Craniata</taxon>
        <taxon>Vertebrata</taxon>
        <taxon>Euteleostomi</taxon>
        <taxon>Actinopterygii</taxon>
        <taxon>Neopterygii</taxon>
        <taxon>Teleostei</taxon>
        <taxon>Neoteleostei</taxon>
        <taxon>Acanthomorphata</taxon>
        <taxon>Carangaria</taxon>
        <taxon>Carangaria incertae sedis</taxon>
        <taxon>Centropomidae</taxon>
        <taxon>Lates</taxon>
    </lineage>
</organism>
<keyword evidence="11" id="KW-0119">Carbohydrate metabolism</keyword>
<feature type="region of interest" description="Disordered" evidence="14">
    <location>
        <begin position="801"/>
        <end position="834"/>
    </location>
</feature>
<dbReference type="SUPFAM" id="SSF54556">
    <property type="entry name" value="Chitinase insertion domain"/>
    <property type="match status" value="2"/>
</dbReference>
<dbReference type="SMART" id="SM00636">
    <property type="entry name" value="Glyco_18"/>
    <property type="match status" value="2"/>
</dbReference>
<feature type="domain" description="GH18" evidence="16">
    <location>
        <begin position="430"/>
        <end position="797"/>
    </location>
</feature>
<dbReference type="InterPro" id="IPR001579">
    <property type="entry name" value="Glyco_hydro_18_chit_AS"/>
</dbReference>
<dbReference type="SUPFAM" id="SSF51445">
    <property type="entry name" value="(Trans)glycosidases"/>
    <property type="match status" value="2"/>
</dbReference>
<dbReference type="FunFam" id="3.20.20.80:FF:000439">
    <property type="entry name" value="Chitinase, acidic.3"/>
    <property type="match status" value="1"/>
</dbReference>
<name>A0AAD3R044_LATJO</name>
<dbReference type="InterPro" id="IPR036508">
    <property type="entry name" value="Chitin-bd_dom_sf"/>
</dbReference>
<evidence type="ECO:0000256" key="5">
    <source>
        <dbReference type="ARBA" id="ARBA00022525"/>
    </source>
</evidence>
<keyword evidence="13" id="KW-0624">Polysaccharide degradation</keyword>
<dbReference type="Proteomes" id="UP001279410">
    <property type="component" value="Unassembled WGS sequence"/>
</dbReference>
<evidence type="ECO:0000256" key="12">
    <source>
        <dbReference type="ARBA" id="ARBA00023295"/>
    </source>
</evidence>
<dbReference type="PANTHER" id="PTHR11177:SF248">
    <property type="entry name" value="CHITOTRIOSIDASE-1"/>
    <property type="match status" value="1"/>
</dbReference>
<evidence type="ECO:0000256" key="6">
    <source>
        <dbReference type="ARBA" id="ARBA00022669"/>
    </source>
</evidence>
<comment type="subcellular location">
    <subcellularLocation>
        <location evidence="2">Secreted</location>
    </subcellularLocation>
</comment>
<comment type="caution">
    <text evidence="17">The sequence shown here is derived from an EMBL/GenBank/DDBJ whole genome shotgun (WGS) entry which is preliminary data.</text>
</comment>
<keyword evidence="12" id="KW-0326">Glycosidase</keyword>
<dbReference type="PROSITE" id="PS01095">
    <property type="entry name" value="GH18_1"/>
    <property type="match status" value="2"/>
</dbReference>
<evidence type="ECO:0000256" key="9">
    <source>
        <dbReference type="ARBA" id="ARBA00023024"/>
    </source>
</evidence>
<keyword evidence="18" id="KW-1185">Reference proteome</keyword>
<dbReference type="InterPro" id="IPR001223">
    <property type="entry name" value="Glyco_hydro18_cat"/>
</dbReference>
<dbReference type="Pfam" id="PF00704">
    <property type="entry name" value="Glyco_hydro_18"/>
    <property type="match status" value="2"/>
</dbReference>
<evidence type="ECO:0000256" key="2">
    <source>
        <dbReference type="ARBA" id="ARBA00004613"/>
    </source>
</evidence>
<reference evidence="17" key="1">
    <citation type="submission" date="2022-08" db="EMBL/GenBank/DDBJ databases">
        <title>Genome sequencing of akame (Lates japonicus).</title>
        <authorList>
            <person name="Hashiguchi Y."/>
            <person name="Takahashi H."/>
        </authorList>
    </citation>
    <scope>NUCLEOTIDE SEQUENCE</scope>
    <source>
        <strain evidence="17">Kochi</strain>
    </source>
</reference>
<evidence type="ECO:0000256" key="1">
    <source>
        <dbReference type="ARBA" id="ARBA00000822"/>
    </source>
</evidence>
<evidence type="ECO:0000256" key="10">
    <source>
        <dbReference type="ARBA" id="ARBA00023157"/>
    </source>
</evidence>
<dbReference type="FunFam" id="3.20.20.80:FF:000007">
    <property type="entry name" value="Acidic mammalian chitinase"/>
    <property type="match status" value="1"/>
</dbReference>
<feature type="domain" description="Chitin-binding type-2" evidence="15">
    <location>
        <begin position="836"/>
        <end position="885"/>
    </location>
</feature>
<dbReference type="EMBL" id="BRZM01000009">
    <property type="protein sequence ID" value="GLD50131.1"/>
    <property type="molecule type" value="Genomic_DNA"/>
</dbReference>
<proteinExistence type="inferred from homology"/>
<evidence type="ECO:0000256" key="13">
    <source>
        <dbReference type="ARBA" id="ARBA00023326"/>
    </source>
</evidence>
<dbReference type="CDD" id="cd02872">
    <property type="entry name" value="GH18_chitolectin_chitotriosidase"/>
    <property type="match status" value="2"/>
</dbReference>
<dbReference type="GO" id="GO:0008843">
    <property type="term" value="F:endochitinase activity"/>
    <property type="evidence" value="ECO:0007669"/>
    <property type="project" value="UniProtKB-EC"/>
</dbReference>
<evidence type="ECO:0000256" key="7">
    <source>
        <dbReference type="ARBA" id="ARBA00022729"/>
    </source>
</evidence>
<keyword evidence="5" id="KW-0964">Secreted</keyword>
<evidence type="ECO:0000256" key="11">
    <source>
        <dbReference type="ARBA" id="ARBA00023277"/>
    </source>
</evidence>
<dbReference type="InterPro" id="IPR017853">
    <property type="entry name" value="GH"/>
</dbReference>
<comment type="catalytic activity">
    <reaction evidence="1">
        <text>Random endo-hydrolysis of N-acetyl-beta-D-glucosaminide (1-&gt;4)-beta-linkages in chitin and chitodextrins.</text>
        <dbReference type="EC" id="3.2.1.14"/>
    </reaction>
</comment>
<dbReference type="InterPro" id="IPR050314">
    <property type="entry name" value="Glycosyl_Hydrlase_18"/>
</dbReference>
<dbReference type="GO" id="GO:0006032">
    <property type="term" value="P:chitin catabolic process"/>
    <property type="evidence" value="ECO:0007669"/>
    <property type="project" value="UniProtKB-KW"/>
</dbReference>
<keyword evidence="6" id="KW-0147">Chitin-binding</keyword>
<evidence type="ECO:0000259" key="15">
    <source>
        <dbReference type="PROSITE" id="PS50940"/>
    </source>
</evidence>
<dbReference type="SMART" id="SM00494">
    <property type="entry name" value="ChtBD2"/>
    <property type="match status" value="1"/>
</dbReference>
<keyword evidence="10" id="KW-1015">Disulfide bond</keyword>
<evidence type="ECO:0000256" key="3">
    <source>
        <dbReference type="ARBA" id="ARBA00009121"/>
    </source>
</evidence>
<evidence type="ECO:0000256" key="4">
    <source>
        <dbReference type="ARBA" id="ARBA00012729"/>
    </source>
</evidence>
<accession>A0AAD3R044</accession>
<dbReference type="GO" id="GO:0000272">
    <property type="term" value="P:polysaccharide catabolic process"/>
    <property type="evidence" value="ECO:0007669"/>
    <property type="project" value="UniProtKB-KW"/>
</dbReference>
<gene>
    <name evidence="17" type="ORF">AKAME5_000353100</name>
</gene>
<dbReference type="PANTHER" id="PTHR11177">
    <property type="entry name" value="CHITINASE"/>
    <property type="match status" value="1"/>
</dbReference>
<evidence type="ECO:0000259" key="16">
    <source>
        <dbReference type="PROSITE" id="PS51910"/>
    </source>
</evidence>
<dbReference type="EC" id="3.2.1.14" evidence="4"/>
<dbReference type="PROSITE" id="PS51910">
    <property type="entry name" value="GH18_2"/>
    <property type="match status" value="2"/>
</dbReference>
<dbReference type="AlphaFoldDB" id="A0AAD3R044"/>
<sequence length="885" mass="98622">MSPSFSKVSSTKLVCYFTNWSQYRPGVGKYLPANVDPNLCTHLIYAFSIISPSNELSPYEWNDDVLYKSFNDLKNRNPRLKTLLAVGGWNFGTSQFTIMVSSPTNRQRFIQSAIRFLRLHGFDGLDLDWEYPGARGSPPEDKKRFTVLCQELLAAFEKEAAETKKPRLLLTAAVAAGKGNIDNGYEIADVSKFLDFINVMTYDLHGAWDPFTGHNSPLYGSSFDQGENIYFSVDFAMKYWRDQGAPLEKLIVGFATYGRTFRTTSGNSVGAPASGPASAGPYTREAGFWSYYEICTFLQGSSVNWIDEQKVPYATKGNEWVGFDNRQSFEIKAQYLKDNKFGGAFVWCLDLDDFAGQFCGQGNYPLIGHLRSLLNSGKQELDLNTAQHQKKAIQYSIFDCARAHSRTTTMSKLTLIAGLCLSLGSLVSSSRLVCYFTNWSQYRHGEGKFTPSNVDPNLCTHLIYAFAGINDANELVTIEWNDEKLYKSFNGLKQRNPNLKTLLAVGGWNFGTQKFTTMVSTKANRNTFIQSSIKLLRKHGFDGLDLDWEYPAARGSPLEDKQKFTLLCKELLEAYTAEGTASGKPRLMISAAVSAGKGTIDAGYEIAEIAKYLDFISVMTYDFHGTWESVTGHHSPLFKGSHDTGDHVYLNTDFAMRYWRDKGTPVEKLNMGFATYGRTFQLSSQSSQVGAPASGPAAAGAFTGAAGIWSYYEICTFLQGASVQLIQDQKVPYATKQNEWVGYDNKESFETKVRYLKDNRFGGAFVWALDMDDFKGQFCGQGNYTLISYLRSLLASDLPPLPTRETPQTHVTPPTTKDTTLHPRPPTTTSPKIRDTNFCATKAGGIYAKPDAPGSFYSCANGITWIQNCPANLVFRDSCKCCDWP</sequence>
<dbReference type="GO" id="GO:0008061">
    <property type="term" value="F:chitin binding"/>
    <property type="evidence" value="ECO:0007669"/>
    <property type="project" value="UniProtKB-KW"/>
</dbReference>
<evidence type="ECO:0000313" key="17">
    <source>
        <dbReference type="EMBL" id="GLD50131.1"/>
    </source>
</evidence>
<dbReference type="Pfam" id="PF01607">
    <property type="entry name" value="CBM_14"/>
    <property type="match status" value="1"/>
</dbReference>
<dbReference type="InterPro" id="IPR029070">
    <property type="entry name" value="Chitinase_insertion_sf"/>
</dbReference>
<dbReference type="SUPFAM" id="SSF57625">
    <property type="entry name" value="Invertebrate chitin-binding proteins"/>
    <property type="match status" value="1"/>
</dbReference>
<feature type="compositionally biased region" description="Low complexity" evidence="14">
    <location>
        <begin position="809"/>
        <end position="818"/>
    </location>
</feature>
<dbReference type="GO" id="GO:0005576">
    <property type="term" value="C:extracellular region"/>
    <property type="evidence" value="ECO:0007669"/>
    <property type="project" value="UniProtKB-SubCell"/>
</dbReference>
<dbReference type="InterPro" id="IPR002557">
    <property type="entry name" value="Chitin-bd_dom"/>
</dbReference>
<keyword evidence="9" id="KW-0146">Chitin degradation</keyword>
<evidence type="ECO:0000256" key="14">
    <source>
        <dbReference type="SAM" id="MobiDB-lite"/>
    </source>
</evidence>
<dbReference type="Gene3D" id="3.10.50.10">
    <property type="match status" value="1"/>
</dbReference>
<dbReference type="Gene3D" id="3.20.20.80">
    <property type="entry name" value="Glycosidases"/>
    <property type="match status" value="3"/>
</dbReference>
<evidence type="ECO:0000313" key="18">
    <source>
        <dbReference type="Proteomes" id="UP001279410"/>
    </source>
</evidence>
<keyword evidence="7" id="KW-0732">Signal</keyword>
<protein>
    <recommendedName>
        <fullName evidence="4">chitinase</fullName>
        <ecNumber evidence="4">3.2.1.14</ecNumber>
    </recommendedName>
</protein>
<comment type="similarity">
    <text evidence="3">Belongs to the glycosyl hydrolase 18 family. Chitinase class II subfamily.</text>
</comment>
<feature type="domain" description="GH18" evidence="16">
    <location>
        <begin position="11"/>
        <end position="377"/>
    </location>
</feature>
<dbReference type="InterPro" id="IPR011583">
    <property type="entry name" value="Chitinase_II/V-like_cat"/>
</dbReference>